<name>A0A5A7Q9G5_STRAF</name>
<dbReference type="AlphaFoldDB" id="A0A5A7Q9G5"/>
<dbReference type="EMBL" id="BKCP01006183">
    <property type="protein sequence ID" value="GER41694.1"/>
    <property type="molecule type" value="Genomic_DNA"/>
</dbReference>
<proteinExistence type="predicted"/>
<gene>
    <name evidence="3" type="ORF">STAS_18420</name>
</gene>
<reference evidence="4" key="1">
    <citation type="journal article" date="2019" name="Curr. Biol.">
        <title>Genome Sequence of Striga asiatica Provides Insight into the Evolution of Plant Parasitism.</title>
        <authorList>
            <person name="Yoshida S."/>
            <person name="Kim S."/>
            <person name="Wafula E.K."/>
            <person name="Tanskanen J."/>
            <person name="Kim Y.M."/>
            <person name="Honaas L."/>
            <person name="Yang Z."/>
            <person name="Spallek T."/>
            <person name="Conn C.E."/>
            <person name="Ichihashi Y."/>
            <person name="Cheong K."/>
            <person name="Cui S."/>
            <person name="Der J.P."/>
            <person name="Gundlach H."/>
            <person name="Jiao Y."/>
            <person name="Hori C."/>
            <person name="Ishida J.K."/>
            <person name="Kasahara H."/>
            <person name="Kiba T."/>
            <person name="Kim M.S."/>
            <person name="Koo N."/>
            <person name="Laohavisit A."/>
            <person name="Lee Y.H."/>
            <person name="Lumba S."/>
            <person name="McCourt P."/>
            <person name="Mortimer J.C."/>
            <person name="Mutuku J.M."/>
            <person name="Nomura T."/>
            <person name="Sasaki-Sekimoto Y."/>
            <person name="Seto Y."/>
            <person name="Wang Y."/>
            <person name="Wakatake T."/>
            <person name="Sakakibara H."/>
            <person name="Demura T."/>
            <person name="Yamaguchi S."/>
            <person name="Yoneyama K."/>
            <person name="Manabe R.I."/>
            <person name="Nelson D.C."/>
            <person name="Schulman A.H."/>
            <person name="Timko M.P."/>
            <person name="dePamphilis C.W."/>
            <person name="Choi D."/>
            <person name="Shirasu K."/>
        </authorList>
    </citation>
    <scope>NUCLEOTIDE SEQUENCE [LARGE SCALE GENOMIC DNA]</scope>
    <source>
        <strain evidence="4">cv. UVA1</strain>
    </source>
</reference>
<dbReference type="GO" id="GO:0003729">
    <property type="term" value="F:mRNA binding"/>
    <property type="evidence" value="ECO:0007669"/>
    <property type="project" value="TreeGrafter"/>
</dbReference>
<dbReference type="InterPro" id="IPR012677">
    <property type="entry name" value="Nucleotide-bd_a/b_plait_sf"/>
</dbReference>
<dbReference type="SMART" id="SM00360">
    <property type="entry name" value="RRM"/>
    <property type="match status" value="1"/>
</dbReference>
<dbReference type="InterPro" id="IPR039539">
    <property type="entry name" value="Ras_GTPase_bind_prot"/>
</dbReference>
<feature type="domain" description="RRM" evidence="2">
    <location>
        <begin position="15"/>
        <end position="105"/>
    </location>
</feature>
<dbReference type="PANTHER" id="PTHR10693:SF58">
    <property type="entry name" value="OS02G0131700 PROTEIN"/>
    <property type="match status" value="1"/>
</dbReference>
<feature type="non-terminal residue" evidence="3">
    <location>
        <position position="119"/>
    </location>
</feature>
<dbReference type="InterPro" id="IPR000504">
    <property type="entry name" value="RRM_dom"/>
</dbReference>
<comment type="caution">
    <text evidence="3">The sequence shown here is derived from an EMBL/GenBank/DDBJ whole genome shotgun (WGS) entry which is preliminary data.</text>
</comment>
<dbReference type="PANTHER" id="PTHR10693">
    <property type="entry name" value="RAS GTPASE-ACTIVATING PROTEIN-BINDING PROTEIN"/>
    <property type="match status" value="1"/>
</dbReference>
<sequence length="119" mass="13504">MLIESYVACRRFEIKSVYVRNVRTTMASSEIREAFKKFGKLRPDGVAIWTRKDIDVCYAFVEFEDISGVQNAIKEGKVFWVVGLDKSNIITTELGLIVMVSIGNFLLETVGFVCTIRVI</sequence>
<dbReference type="GO" id="GO:0005829">
    <property type="term" value="C:cytosol"/>
    <property type="evidence" value="ECO:0007669"/>
    <property type="project" value="TreeGrafter"/>
</dbReference>
<accession>A0A5A7Q9G5</accession>
<keyword evidence="4" id="KW-1185">Reference proteome</keyword>
<dbReference type="CDD" id="cd00590">
    <property type="entry name" value="RRM_SF"/>
    <property type="match status" value="1"/>
</dbReference>
<dbReference type="Gene3D" id="3.30.70.330">
    <property type="match status" value="1"/>
</dbReference>
<protein>
    <submittedName>
        <fullName evidence="3">RNA-binding (RRM/RBD/RNP motifs) family protein</fullName>
    </submittedName>
</protein>
<evidence type="ECO:0000256" key="1">
    <source>
        <dbReference type="PROSITE-ProRule" id="PRU00176"/>
    </source>
</evidence>
<dbReference type="InterPro" id="IPR035979">
    <property type="entry name" value="RBD_domain_sf"/>
</dbReference>
<keyword evidence="1" id="KW-0694">RNA-binding</keyword>
<dbReference type="Proteomes" id="UP000325081">
    <property type="component" value="Unassembled WGS sequence"/>
</dbReference>
<organism evidence="3 4">
    <name type="scientific">Striga asiatica</name>
    <name type="common">Asiatic witchweed</name>
    <name type="synonym">Buchnera asiatica</name>
    <dbReference type="NCBI Taxonomy" id="4170"/>
    <lineage>
        <taxon>Eukaryota</taxon>
        <taxon>Viridiplantae</taxon>
        <taxon>Streptophyta</taxon>
        <taxon>Embryophyta</taxon>
        <taxon>Tracheophyta</taxon>
        <taxon>Spermatophyta</taxon>
        <taxon>Magnoliopsida</taxon>
        <taxon>eudicotyledons</taxon>
        <taxon>Gunneridae</taxon>
        <taxon>Pentapetalae</taxon>
        <taxon>asterids</taxon>
        <taxon>lamiids</taxon>
        <taxon>Lamiales</taxon>
        <taxon>Orobanchaceae</taxon>
        <taxon>Buchnereae</taxon>
        <taxon>Striga</taxon>
    </lineage>
</organism>
<dbReference type="SUPFAM" id="SSF54928">
    <property type="entry name" value="RNA-binding domain, RBD"/>
    <property type="match status" value="1"/>
</dbReference>
<evidence type="ECO:0000313" key="4">
    <source>
        <dbReference type="Proteomes" id="UP000325081"/>
    </source>
</evidence>
<dbReference type="GO" id="GO:1990904">
    <property type="term" value="C:ribonucleoprotein complex"/>
    <property type="evidence" value="ECO:0007669"/>
    <property type="project" value="TreeGrafter"/>
</dbReference>
<dbReference type="PROSITE" id="PS50102">
    <property type="entry name" value="RRM"/>
    <property type="match status" value="1"/>
</dbReference>
<evidence type="ECO:0000313" key="3">
    <source>
        <dbReference type="EMBL" id="GER41694.1"/>
    </source>
</evidence>
<evidence type="ECO:0000259" key="2">
    <source>
        <dbReference type="PROSITE" id="PS50102"/>
    </source>
</evidence>
<dbReference type="OrthoDB" id="4726at2759"/>
<dbReference type="Pfam" id="PF00076">
    <property type="entry name" value="RRM_1"/>
    <property type="match status" value="1"/>
</dbReference>